<dbReference type="AlphaFoldDB" id="A0A4Y2TEP0"/>
<dbReference type="EMBL" id="BGPR01027432">
    <property type="protein sequence ID" value="GBN97916.1"/>
    <property type="molecule type" value="Genomic_DNA"/>
</dbReference>
<keyword evidence="2" id="KW-1185">Reference proteome</keyword>
<proteinExistence type="predicted"/>
<gene>
    <name evidence="1" type="ORF">AVEN_11183_1</name>
</gene>
<accession>A0A4Y2TEP0</accession>
<organism evidence="1 2">
    <name type="scientific">Araneus ventricosus</name>
    <name type="common">Orbweaver spider</name>
    <name type="synonym">Epeira ventricosa</name>
    <dbReference type="NCBI Taxonomy" id="182803"/>
    <lineage>
        <taxon>Eukaryota</taxon>
        <taxon>Metazoa</taxon>
        <taxon>Ecdysozoa</taxon>
        <taxon>Arthropoda</taxon>
        <taxon>Chelicerata</taxon>
        <taxon>Arachnida</taxon>
        <taxon>Araneae</taxon>
        <taxon>Araneomorphae</taxon>
        <taxon>Entelegynae</taxon>
        <taxon>Araneoidea</taxon>
        <taxon>Araneidae</taxon>
        <taxon>Araneus</taxon>
    </lineage>
</organism>
<dbReference type="Proteomes" id="UP000499080">
    <property type="component" value="Unassembled WGS sequence"/>
</dbReference>
<reference evidence="1 2" key="1">
    <citation type="journal article" date="2019" name="Sci. Rep.">
        <title>Orb-weaving spider Araneus ventricosus genome elucidates the spidroin gene catalogue.</title>
        <authorList>
            <person name="Kono N."/>
            <person name="Nakamura H."/>
            <person name="Ohtoshi R."/>
            <person name="Moran D.A.P."/>
            <person name="Shinohara A."/>
            <person name="Yoshida Y."/>
            <person name="Fujiwara M."/>
            <person name="Mori M."/>
            <person name="Tomita M."/>
            <person name="Arakawa K."/>
        </authorList>
    </citation>
    <scope>NUCLEOTIDE SEQUENCE [LARGE SCALE GENOMIC DNA]</scope>
</reference>
<protein>
    <submittedName>
        <fullName evidence="1">Uncharacterized protein</fullName>
    </submittedName>
</protein>
<name>A0A4Y2TEP0_ARAVE</name>
<comment type="caution">
    <text evidence="1">The sequence shown here is derived from an EMBL/GenBank/DDBJ whole genome shotgun (WGS) entry which is preliminary data.</text>
</comment>
<sequence>MGARRDCATTSITFALWVFFESKTRARSLAKALPYRVQDFSLDDDLSTRSLKILTRHHLSHPLTCCRVMHSGPQSTRLTWGWDAGRPHPCQGHHT</sequence>
<evidence type="ECO:0000313" key="1">
    <source>
        <dbReference type="EMBL" id="GBN97916.1"/>
    </source>
</evidence>
<evidence type="ECO:0000313" key="2">
    <source>
        <dbReference type="Proteomes" id="UP000499080"/>
    </source>
</evidence>